<dbReference type="EMBL" id="UZAU01000553">
    <property type="status" value="NOT_ANNOTATED_CDS"/>
    <property type="molecule type" value="Genomic_DNA"/>
</dbReference>
<feature type="compositionally biased region" description="Low complexity" evidence="1">
    <location>
        <begin position="1"/>
        <end position="10"/>
    </location>
</feature>
<proteinExistence type="predicted"/>
<protein>
    <submittedName>
        <fullName evidence="2">Uncharacterized protein</fullName>
    </submittedName>
</protein>
<dbReference type="Proteomes" id="UP000596661">
    <property type="component" value="Chromosome 6"/>
</dbReference>
<feature type="region of interest" description="Disordered" evidence="1">
    <location>
        <begin position="1"/>
        <end position="66"/>
    </location>
</feature>
<sequence>MSSSKSASASAKKHAAKGSESKGSKSLLRERKRGWGRQLGVGWGTAGGRLGRLGEAKKKEDERSGWGERNCFEFI</sequence>
<dbReference type="EnsemblPlants" id="evm.model.06.21">
    <property type="protein sequence ID" value="cds.evm.model.06.21"/>
    <property type="gene ID" value="evm.TU.06.21"/>
</dbReference>
<feature type="compositionally biased region" description="Gly residues" evidence="1">
    <location>
        <begin position="37"/>
        <end position="51"/>
    </location>
</feature>
<feature type="compositionally biased region" description="Basic and acidic residues" evidence="1">
    <location>
        <begin position="52"/>
        <end position="66"/>
    </location>
</feature>
<dbReference type="AlphaFoldDB" id="A0A803PX20"/>
<organism evidence="2 3">
    <name type="scientific">Cannabis sativa</name>
    <name type="common">Hemp</name>
    <name type="synonym">Marijuana</name>
    <dbReference type="NCBI Taxonomy" id="3483"/>
    <lineage>
        <taxon>Eukaryota</taxon>
        <taxon>Viridiplantae</taxon>
        <taxon>Streptophyta</taxon>
        <taxon>Embryophyta</taxon>
        <taxon>Tracheophyta</taxon>
        <taxon>Spermatophyta</taxon>
        <taxon>Magnoliopsida</taxon>
        <taxon>eudicotyledons</taxon>
        <taxon>Gunneridae</taxon>
        <taxon>Pentapetalae</taxon>
        <taxon>rosids</taxon>
        <taxon>fabids</taxon>
        <taxon>Rosales</taxon>
        <taxon>Cannabaceae</taxon>
        <taxon>Cannabis</taxon>
    </lineage>
</organism>
<feature type="compositionally biased region" description="Basic and acidic residues" evidence="1">
    <location>
        <begin position="17"/>
        <end position="29"/>
    </location>
</feature>
<reference evidence="2" key="1">
    <citation type="submission" date="2018-11" db="EMBL/GenBank/DDBJ databases">
        <authorList>
            <person name="Grassa J C."/>
        </authorList>
    </citation>
    <scope>NUCLEOTIDE SEQUENCE [LARGE SCALE GENOMIC DNA]</scope>
</reference>
<evidence type="ECO:0000313" key="3">
    <source>
        <dbReference type="Proteomes" id="UP000596661"/>
    </source>
</evidence>
<accession>A0A803PX20</accession>
<keyword evidence="3" id="KW-1185">Reference proteome</keyword>
<evidence type="ECO:0000256" key="1">
    <source>
        <dbReference type="SAM" id="MobiDB-lite"/>
    </source>
</evidence>
<dbReference type="Gramene" id="evm.model.06.21">
    <property type="protein sequence ID" value="cds.evm.model.06.21"/>
    <property type="gene ID" value="evm.TU.06.21"/>
</dbReference>
<reference evidence="2" key="2">
    <citation type="submission" date="2021-03" db="UniProtKB">
        <authorList>
            <consortium name="EnsemblPlants"/>
        </authorList>
    </citation>
    <scope>IDENTIFICATION</scope>
</reference>
<name>A0A803PX20_CANSA</name>
<evidence type="ECO:0000313" key="2">
    <source>
        <dbReference type="EnsemblPlants" id="cds.evm.model.06.21"/>
    </source>
</evidence>